<dbReference type="InterPro" id="IPR040017">
    <property type="entry name" value="XPOT"/>
</dbReference>
<dbReference type="WBParaSite" id="PgR041_g017_t02">
    <property type="protein sequence ID" value="PgR041_g017_t02"/>
    <property type="gene ID" value="PgR041_g017"/>
</dbReference>
<dbReference type="GO" id="GO:0031267">
    <property type="term" value="F:small GTPase binding"/>
    <property type="evidence" value="ECO:0007669"/>
    <property type="project" value="InterPro"/>
</dbReference>
<dbReference type="Pfam" id="PF19282">
    <property type="entry name" value="Exportin-T"/>
    <property type="match status" value="1"/>
</dbReference>
<dbReference type="InterPro" id="IPR013598">
    <property type="entry name" value="Exportin-1/Importin-b-like"/>
</dbReference>
<dbReference type="GO" id="GO:0000049">
    <property type="term" value="F:tRNA binding"/>
    <property type="evidence" value="ECO:0007669"/>
    <property type="project" value="UniProtKB-UniRule"/>
</dbReference>
<comment type="similarity">
    <text evidence="10">Belongs to the exportin family.</text>
</comment>
<dbReference type="GO" id="GO:0005737">
    <property type="term" value="C:cytoplasm"/>
    <property type="evidence" value="ECO:0007669"/>
    <property type="project" value="UniProtKB-SubCell"/>
</dbReference>
<dbReference type="WBParaSite" id="PgR041_g017_t03">
    <property type="protein sequence ID" value="PgR041_g017_t03"/>
    <property type="gene ID" value="PgR041_g017"/>
</dbReference>
<keyword evidence="5 10" id="KW-0820">tRNA-binding</keyword>
<evidence type="ECO:0000259" key="12">
    <source>
        <dbReference type="Pfam" id="PF19282"/>
    </source>
</evidence>
<evidence type="ECO:0000256" key="4">
    <source>
        <dbReference type="ARBA" id="ARBA00022490"/>
    </source>
</evidence>
<evidence type="ECO:0000313" key="14">
    <source>
        <dbReference type="WBParaSite" id="PgR041_g017_t02"/>
    </source>
</evidence>
<keyword evidence="3 10" id="KW-0813">Transport</keyword>
<dbReference type="Pfam" id="PF08389">
    <property type="entry name" value="Xpo1"/>
    <property type="match status" value="1"/>
</dbReference>
<dbReference type="InterPro" id="IPR045546">
    <property type="entry name" value="Exportin-T_C"/>
</dbReference>
<keyword evidence="7 10" id="KW-0539">Nucleus</keyword>
<dbReference type="InterPro" id="IPR016024">
    <property type="entry name" value="ARM-type_fold"/>
</dbReference>
<proteinExistence type="inferred from homology"/>
<evidence type="ECO:0000256" key="7">
    <source>
        <dbReference type="ARBA" id="ARBA00023242"/>
    </source>
</evidence>
<evidence type="ECO:0000256" key="8">
    <source>
        <dbReference type="ARBA" id="ARBA00029784"/>
    </source>
</evidence>
<feature type="domain" description="Exportin-T C-terminal" evidence="12">
    <location>
        <begin position="342"/>
        <end position="959"/>
    </location>
</feature>
<dbReference type="AlphaFoldDB" id="A0A915BHM9"/>
<name>A0A915BHM9_PARUN</name>
<evidence type="ECO:0000313" key="13">
    <source>
        <dbReference type="Proteomes" id="UP000887569"/>
    </source>
</evidence>
<dbReference type="GO" id="GO:0005643">
    <property type="term" value="C:nuclear pore"/>
    <property type="evidence" value="ECO:0007669"/>
    <property type="project" value="TreeGrafter"/>
</dbReference>
<evidence type="ECO:0000256" key="10">
    <source>
        <dbReference type="RuleBase" id="RU366037"/>
    </source>
</evidence>
<dbReference type="PANTHER" id="PTHR15952:SF11">
    <property type="entry name" value="EXPORTIN-T"/>
    <property type="match status" value="1"/>
</dbReference>
<evidence type="ECO:0000256" key="5">
    <source>
        <dbReference type="ARBA" id="ARBA00022555"/>
    </source>
</evidence>
<dbReference type="Gene3D" id="1.25.10.10">
    <property type="entry name" value="Leucine-rich Repeat Variant"/>
    <property type="match status" value="1"/>
</dbReference>
<dbReference type="GO" id="GO:0071528">
    <property type="term" value="P:tRNA re-export from nucleus"/>
    <property type="evidence" value="ECO:0007669"/>
    <property type="project" value="UniProtKB-UniRule"/>
</dbReference>
<evidence type="ECO:0000256" key="1">
    <source>
        <dbReference type="ARBA" id="ARBA00004496"/>
    </source>
</evidence>
<dbReference type="SUPFAM" id="SSF48371">
    <property type="entry name" value="ARM repeat"/>
    <property type="match status" value="1"/>
</dbReference>
<protein>
    <recommendedName>
        <fullName evidence="2 10">Exportin-T</fullName>
    </recommendedName>
    <alternativeName>
        <fullName evidence="8 10">Exportin(tRNA)</fullName>
    </alternativeName>
    <alternativeName>
        <fullName evidence="9 10">tRNA exportin</fullName>
    </alternativeName>
</protein>
<dbReference type="InterPro" id="IPR011989">
    <property type="entry name" value="ARM-like"/>
</dbReference>
<comment type="function">
    <text evidence="10">tRNA nucleus export receptor which facilitates tRNA translocation across the nuclear pore complex.</text>
</comment>
<dbReference type="Proteomes" id="UP000887569">
    <property type="component" value="Unplaced"/>
</dbReference>
<comment type="subcellular location">
    <subcellularLocation>
        <location evidence="1 10">Cytoplasm</location>
    </subcellularLocation>
    <subcellularLocation>
        <location evidence="10">Nucleus</location>
    </subcellularLocation>
    <text evidence="10">Shuttles between the nucleus and the cytoplasm.</text>
</comment>
<evidence type="ECO:0000313" key="15">
    <source>
        <dbReference type="WBParaSite" id="PgR041_g017_t03"/>
    </source>
</evidence>
<evidence type="ECO:0000256" key="2">
    <source>
        <dbReference type="ARBA" id="ARBA00018928"/>
    </source>
</evidence>
<keyword evidence="4 10" id="KW-0963">Cytoplasm</keyword>
<keyword evidence="13" id="KW-1185">Reference proteome</keyword>
<reference evidence="14 15" key="1">
    <citation type="submission" date="2022-11" db="UniProtKB">
        <authorList>
            <consortium name="WormBaseParasite"/>
        </authorList>
    </citation>
    <scope>IDENTIFICATION</scope>
</reference>
<evidence type="ECO:0000256" key="9">
    <source>
        <dbReference type="ARBA" id="ARBA00032199"/>
    </source>
</evidence>
<keyword evidence="6 10" id="KW-0694">RNA-binding</keyword>
<sequence>VPTTCSVCSAVFNSRRVVLTRIARWNGDDVVDSMVSLTALADPAQHYQLFEYLQKLKADPNGWRNCVENIVKGNLSGIEEHFILLQVIESYLVNSYAKDDNGQQTVRLWMSSWIQKIASSESPPNYMSNKMAQLFALVFAADFPIRWPQFMQEVFLQQLDSPAVVVFFLRTLMAIDSEVVDREIQRTKEVFDRNTHIKDAMRDLCIVDVARVWTTILKDSGNDKARELCLDVVACYVDWIDIELVVNDTMVPLIIGCLNDENASESAVRAICAIIEKGMDAQKKFALVSALSMLLQQNGSLSVTPGNDAEEVMRSGMLLSAIGCALIDCHVKFDKNNETARRSDCDRLLEGTLTPALQCFSNEDLDTSQTVVEFLRQYICMLKGEPLSAQNEAFISELVARIVHRYKAPEDINLENDGENELDFLEYRKQLRSLLSTVGTLKPDIIVNSLEPSVRSLCGEWTHSEVAPIEAVLSLIYSLAEIIQSTFIMSSDDVSTRAKSLILQVLSSDVSRCGAFVVNTTFFEIVCRYDRLLAANQRPLPSLLEAFLDARGLLHPSARLRTRVVYLFCRFVKAHKQSLGDYVGTVLTQLAPLLAVNPNANSLFSDDDQMFLYEATSTLIVFGSLKVELKEQYTKELAGSLLQKFLAANEELCKVTNSEDQQKILCYMCNIIGYSSRITKAFTTSNSMISCNCASTFYQIMNTYLEKVPVDSIEMLDALRQYLHRMVACFDEQLLPALPSIFNKFLSAASNHKTLHDFLILAQQIFAKLKSKVLNSELEVRTLFELLWSVHSSEHDLADEVVARNLCYLNRAYLQMILSIVVNDLLPLISNNGQGFMRRLSASILAFCTCSDTVAQKVALTAVAKLFSKLFNNGTIAFVESSVWEQSIITTLQVPLALSHDPADAQCVLVQHEASMCLQVLRMCLPERFDAVIHTILPSEVTEKISNYLRTLKGKELEKHMDELYAQLRVERITA</sequence>
<evidence type="ECO:0000259" key="11">
    <source>
        <dbReference type="Pfam" id="PF08389"/>
    </source>
</evidence>
<dbReference type="PANTHER" id="PTHR15952">
    <property type="entry name" value="EXPORTIN-T/LOS1"/>
    <property type="match status" value="1"/>
</dbReference>
<evidence type="ECO:0000256" key="3">
    <source>
        <dbReference type="ARBA" id="ARBA00022448"/>
    </source>
</evidence>
<dbReference type="GO" id="GO:0016363">
    <property type="term" value="C:nuclear matrix"/>
    <property type="evidence" value="ECO:0007669"/>
    <property type="project" value="TreeGrafter"/>
</dbReference>
<feature type="domain" description="Exportin-1/Importin-beta-like" evidence="11">
    <location>
        <begin position="124"/>
        <end position="269"/>
    </location>
</feature>
<evidence type="ECO:0000256" key="6">
    <source>
        <dbReference type="ARBA" id="ARBA00022884"/>
    </source>
</evidence>
<organism evidence="13 15">
    <name type="scientific">Parascaris univalens</name>
    <name type="common">Nematode worm</name>
    <dbReference type="NCBI Taxonomy" id="6257"/>
    <lineage>
        <taxon>Eukaryota</taxon>
        <taxon>Metazoa</taxon>
        <taxon>Ecdysozoa</taxon>
        <taxon>Nematoda</taxon>
        <taxon>Chromadorea</taxon>
        <taxon>Rhabditida</taxon>
        <taxon>Spirurina</taxon>
        <taxon>Ascaridomorpha</taxon>
        <taxon>Ascaridoidea</taxon>
        <taxon>Ascarididae</taxon>
        <taxon>Parascaris</taxon>
    </lineage>
</organism>
<accession>A0A915BHM9</accession>